<proteinExistence type="predicted"/>
<protein>
    <submittedName>
        <fullName evidence="1">Uncharacterized protein</fullName>
    </submittedName>
</protein>
<dbReference type="Proteomes" id="UP000003688">
    <property type="component" value="Unassembled WGS sequence"/>
</dbReference>
<gene>
    <name evidence="1" type="ORF">Cflav_PD3552</name>
</gene>
<dbReference type="AlphaFoldDB" id="B9XH59"/>
<keyword evidence="2" id="KW-1185">Reference proteome</keyword>
<sequence length="59" mass="7071">MRIQNVRINPFDAVRVEVTETHIEIQWYDRIFIPDQNSFSLLKQLFALGQIILLVRRTD</sequence>
<organism evidence="1 2">
    <name type="scientific">Pedosphaera parvula (strain Ellin514)</name>
    <dbReference type="NCBI Taxonomy" id="320771"/>
    <lineage>
        <taxon>Bacteria</taxon>
        <taxon>Pseudomonadati</taxon>
        <taxon>Verrucomicrobiota</taxon>
        <taxon>Pedosphaerae</taxon>
        <taxon>Pedosphaerales</taxon>
        <taxon>Pedosphaeraceae</taxon>
        <taxon>Pedosphaera</taxon>
    </lineage>
</organism>
<dbReference type="STRING" id="320771.Cflav_PD3552"/>
<name>B9XH59_PEDPL</name>
<reference evidence="1 2" key="1">
    <citation type="journal article" date="2011" name="J. Bacteriol.">
        <title>Genome sequence of 'Pedosphaera parvula' Ellin514, an aerobic Verrucomicrobial isolate from pasture soil.</title>
        <authorList>
            <person name="Kant R."/>
            <person name="van Passel M.W."/>
            <person name="Sangwan P."/>
            <person name="Palva A."/>
            <person name="Lucas S."/>
            <person name="Copeland A."/>
            <person name="Lapidus A."/>
            <person name="Glavina Del Rio T."/>
            <person name="Dalin E."/>
            <person name="Tice H."/>
            <person name="Bruce D."/>
            <person name="Goodwin L."/>
            <person name="Pitluck S."/>
            <person name="Chertkov O."/>
            <person name="Larimer F.W."/>
            <person name="Land M.L."/>
            <person name="Hauser L."/>
            <person name="Brettin T.S."/>
            <person name="Detter J.C."/>
            <person name="Han S."/>
            <person name="de Vos W.M."/>
            <person name="Janssen P.H."/>
            <person name="Smidt H."/>
        </authorList>
    </citation>
    <scope>NUCLEOTIDE SEQUENCE [LARGE SCALE GENOMIC DNA]</scope>
    <source>
        <strain evidence="1 2">Ellin514</strain>
    </source>
</reference>
<accession>B9XH59</accession>
<dbReference type="EMBL" id="ABOX02000014">
    <property type="protein sequence ID" value="EEF60694.1"/>
    <property type="molecule type" value="Genomic_DNA"/>
</dbReference>
<evidence type="ECO:0000313" key="1">
    <source>
        <dbReference type="EMBL" id="EEF60694.1"/>
    </source>
</evidence>
<evidence type="ECO:0000313" key="2">
    <source>
        <dbReference type="Proteomes" id="UP000003688"/>
    </source>
</evidence>
<comment type="caution">
    <text evidence="1">The sequence shown here is derived from an EMBL/GenBank/DDBJ whole genome shotgun (WGS) entry which is preliminary data.</text>
</comment>